<evidence type="ECO:0000313" key="2">
    <source>
        <dbReference type="EMBL" id="MFC4336761.1"/>
    </source>
</evidence>
<feature type="region of interest" description="Disordered" evidence="1">
    <location>
        <begin position="1"/>
        <end position="39"/>
    </location>
</feature>
<dbReference type="Proteomes" id="UP001595823">
    <property type="component" value="Unassembled WGS sequence"/>
</dbReference>
<accession>A0ABV8U2G6</accession>
<proteinExistence type="predicted"/>
<comment type="caution">
    <text evidence="2">The sequence shown here is derived from an EMBL/GenBank/DDBJ whole genome shotgun (WGS) entry which is preliminary data.</text>
</comment>
<protein>
    <submittedName>
        <fullName evidence="2">YbjN domain-containing protein</fullName>
    </submittedName>
</protein>
<sequence length="241" mass="27564">MAWWRNGKKRDIEQTGGVSPEWITEEAFDERNETRARQPEAIPEQATTFEELISYEREQIAFPGVDDEPEDDAASQWQLIKQDLEEIDPDFMDDLRQIAADSCHEVKPLSGERIIEALQALGIRYLVDDRGSLVALWERHVMQLRTEGPDEDILVLRCRAYQTVPAEFHMRAYQAVNEWNRTRRFLKAYVGEPTESGALPVFGELQVPVRPGISPALLEEFIDCATAVSGAYVEWLEGEVL</sequence>
<keyword evidence="3" id="KW-1185">Reference proteome</keyword>
<reference evidence="3" key="1">
    <citation type="journal article" date="2019" name="Int. J. Syst. Evol. Microbiol.">
        <title>The Global Catalogue of Microorganisms (GCM) 10K type strain sequencing project: providing services to taxonomists for standard genome sequencing and annotation.</title>
        <authorList>
            <consortium name="The Broad Institute Genomics Platform"/>
            <consortium name="The Broad Institute Genome Sequencing Center for Infectious Disease"/>
            <person name="Wu L."/>
            <person name="Ma J."/>
        </authorList>
    </citation>
    <scope>NUCLEOTIDE SEQUENCE [LARGE SCALE GENOMIC DNA]</scope>
    <source>
        <strain evidence="3">IBRC-M 10908</strain>
    </source>
</reference>
<organism evidence="2 3">
    <name type="scientific">Salininema proteolyticum</name>
    <dbReference type="NCBI Taxonomy" id="1607685"/>
    <lineage>
        <taxon>Bacteria</taxon>
        <taxon>Bacillati</taxon>
        <taxon>Actinomycetota</taxon>
        <taxon>Actinomycetes</taxon>
        <taxon>Glycomycetales</taxon>
        <taxon>Glycomycetaceae</taxon>
        <taxon>Salininema</taxon>
    </lineage>
</organism>
<dbReference type="Pfam" id="PF10722">
    <property type="entry name" value="YbjN"/>
    <property type="match status" value="1"/>
</dbReference>
<feature type="compositionally biased region" description="Basic and acidic residues" evidence="1">
    <location>
        <begin position="29"/>
        <end position="38"/>
    </location>
</feature>
<gene>
    <name evidence="2" type="ORF">ACFPET_16290</name>
</gene>
<evidence type="ECO:0000256" key="1">
    <source>
        <dbReference type="SAM" id="MobiDB-lite"/>
    </source>
</evidence>
<dbReference type="EMBL" id="JBHSDK010000021">
    <property type="protein sequence ID" value="MFC4336761.1"/>
    <property type="molecule type" value="Genomic_DNA"/>
</dbReference>
<dbReference type="RefSeq" id="WP_380622991.1">
    <property type="nucleotide sequence ID" value="NZ_JBHSDK010000021.1"/>
</dbReference>
<dbReference type="InterPro" id="IPR019660">
    <property type="entry name" value="Put_sensory_transdc_reg_YbjN"/>
</dbReference>
<evidence type="ECO:0000313" key="3">
    <source>
        <dbReference type="Proteomes" id="UP001595823"/>
    </source>
</evidence>
<name>A0ABV8U2G6_9ACTN</name>